<proteinExistence type="predicted"/>
<reference evidence="1 2" key="1">
    <citation type="submission" date="2019-02" db="EMBL/GenBank/DDBJ databases">
        <title>Genomic Encyclopedia of Type Strains, Phase IV (KMG-IV): sequencing the most valuable type-strain genomes for metagenomic binning, comparative biology and taxonomic classification.</title>
        <authorList>
            <person name="Goeker M."/>
        </authorList>
    </citation>
    <scope>NUCLEOTIDE SEQUENCE [LARGE SCALE GENOMIC DNA]</scope>
    <source>
        <strain evidence="1 2">K24</strain>
    </source>
</reference>
<dbReference type="InterPro" id="IPR010732">
    <property type="entry name" value="T6SS_TssG-like"/>
</dbReference>
<protein>
    <submittedName>
        <fullName evidence="1">Type VI secretion system protein ImpH</fullName>
    </submittedName>
</protein>
<dbReference type="NCBIfam" id="TIGR03347">
    <property type="entry name" value="VI_chp_1"/>
    <property type="match status" value="1"/>
</dbReference>
<dbReference type="OrthoDB" id="1523296at2"/>
<gene>
    <name evidence="1" type="ORF">EV675_1967</name>
</gene>
<accession>A0A4V2F406</accession>
<sequence length="359" mass="39754">MAAPIHSHLALLQAHPERYGFFQAVRLLLRGAGVPAGAHAIPPGTLRFGTTLGLFFPPNEIASIDRPAWAGSDGPQLMRVNFMGLAGPSGVLPRHYTEWLMALRQARDPAAQDFLDLFNHRLIELFWRAWARHRPEVALESDAESGVHRHVYDLIGMGTPHLYGSLFPRRATESQARRRPLPGAALGYYAGLLSQRPHGAGSLAQVMSDYLRAPVTVESCVGTWQDVPAGDRTRLGRQAAALGRQCVLGSRFWDRQSTLRLRVGPMRRRHFEQLLPPSDKRTGWLDGTVELARFMTGLALDLRIRLAVRADEVRPLRLGGAATDAARLGWNTWLGGRRGARPADDCEFQFSATGGQSWR</sequence>
<keyword evidence="2" id="KW-1185">Reference proteome</keyword>
<dbReference type="PANTHER" id="PTHR35564">
    <property type="match status" value="1"/>
</dbReference>
<organism evidence="1 2">
    <name type="scientific">Pigmentiphaga kullae</name>
    <dbReference type="NCBI Taxonomy" id="151784"/>
    <lineage>
        <taxon>Bacteria</taxon>
        <taxon>Pseudomonadati</taxon>
        <taxon>Pseudomonadota</taxon>
        <taxon>Betaproteobacteria</taxon>
        <taxon>Burkholderiales</taxon>
        <taxon>Alcaligenaceae</taxon>
        <taxon>Pigmentiphaga</taxon>
    </lineage>
</organism>
<comment type="caution">
    <text evidence="1">The sequence shown here is derived from an EMBL/GenBank/DDBJ whole genome shotgun (WGS) entry which is preliminary data.</text>
</comment>
<evidence type="ECO:0000313" key="1">
    <source>
        <dbReference type="EMBL" id="RZS85937.1"/>
    </source>
</evidence>
<dbReference type="Proteomes" id="UP000292445">
    <property type="component" value="Unassembled WGS sequence"/>
</dbReference>
<dbReference type="AlphaFoldDB" id="A0A4V2F406"/>
<dbReference type="PANTHER" id="PTHR35564:SF4">
    <property type="entry name" value="CYTOPLASMIC PROTEIN"/>
    <property type="match status" value="1"/>
</dbReference>
<dbReference type="Pfam" id="PF06996">
    <property type="entry name" value="T6SS_TssG"/>
    <property type="match status" value="1"/>
</dbReference>
<name>A0A4V2F406_9BURK</name>
<dbReference type="RefSeq" id="WP_130357074.1">
    <property type="nucleotide sequence ID" value="NZ_SGXC01000001.1"/>
</dbReference>
<evidence type="ECO:0000313" key="2">
    <source>
        <dbReference type="Proteomes" id="UP000292445"/>
    </source>
</evidence>
<dbReference type="EMBL" id="SGXC01000001">
    <property type="protein sequence ID" value="RZS85937.1"/>
    <property type="molecule type" value="Genomic_DNA"/>
</dbReference>